<dbReference type="EMBL" id="BSSD01000001">
    <property type="protein sequence ID" value="GLW89294.1"/>
    <property type="molecule type" value="Genomic_DNA"/>
</dbReference>
<gene>
    <name evidence="1" type="ORF">Aglo03_01100</name>
</gene>
<protein>
    <submittedName>
        <fullName evidence="1">Uncharacterized protein</fullName>
    </submittedName>
</protein>
<reference evidence="1" key="1">
    <citation type="submission" date="2023-02" db="EMBL/GenBank/DDBJ databases">
        <title>Actinokineospora globicatena NBRC 15670.</title>
        <authorList>
            <person name="Ichikawa N."/>
            <person name="Sato H."/>
            <person name="Tonouchi N."/>
        </authorList>
    </citation>
    <scope>NUCLEOTIDE SEQUENCE</scope>
    <source>
        <strain evidence="1">NBRC 15670</strain>
    </source>
</reference>
<dbReference type="Proteomes" id="UP001165042">
    <property type="component" value="Unassembled WGS sequence"/>
</dbReference>
<proteinExistence type="predicted"/>
<accession>A0A9W6QIM6</accession>
<organism evidence="1 2">
    <name type="scientific">Actinokineospora globicatena</name>
    <dbReference type="NCBI Taxonomy" id="103729"/>
    <lineage>
        <taxon>Bacteria</taxon>
        <taxon>Bacillati</taxon>
        <taxon>Actinomycetota</taxon>
        <taxon>Actinomycetes</taxon>
        <taxon>Pseudonocardiales</taxon>
        <taxon>Pseudonocardiaceae</taxon>
        <taxon>Actinokineospora</taxon>
    </lineage>
</organism>
<sequence length="99" mass="10284">MANRYGYDDATLQGIITATETSLQNMGTLNQNVMGIQAMLPSVNNSTSGMKLAAAIGDWTGDFNVVKTQLEALNGKATALLQTNRTADTDADSASNGAA</sequence>
<evidence type="ECO:0000313" key="1">
    <source>
        <dbReference type="EMBL" id="GLW89294.1"/>
    </source>
</evidence>
<name>A0A9W6QIM6_9PSEU</name>
<dbReference type="AlphaFoldDB" id="A0A9W6QIM6"/>
<keyword evidence="2" id="KW-1185">Reference proteome</keyword>
<evidence type="ECO:0000313" key="2">
    <source>
        <dbReference type="Proteomes" id="UP001165042"/>
    </source>
</evidence>
<dbReference type="RefSeq" id="WP_253842068.1">
    <property type="nucleotide sequence ID" value="NZ_BAAAVC010000008.1"/>
</dbReference>
<comment type="caution">
    <text evidence="1">The sequence shown here is derived from an EMBL/GenBank/DDBJ whole genome shotgun (WGS) entry which is preliminary data.</text>
</comment>